<protein>
    <submittedName>
        <fullName evidence="1">Uncharacterized protein</fullName>
    </submittedName>
</protein>
<accession>A0ABD1VJV6</accession>
<evidence type="ECO:0000313" key="1">
    <source>
        <dbReference type="EMBL" id="KAL2537502.1"/>
    </source>
</evidence>
<dbReference type="AlphaFoldDB" id="A0ABD1VJV6"/>
<comment type="caution">
    <text evidence="1">The sequence shown here is derived from an EMBL/GenBank/DDBJ whole genome shotgun (WGS) entry which is preliminary data.</text>
</comment>
<reference evidence="2" key="1">
    <citation type="submission" date="2024-07" db="EMBL/GenBank/DDBJ databases">
        <title>Two chromosome-level genome assemblies of Korean endemic species Abeliophyllum distichum and Forsythia ovata (Oleaceae).</title>
        <authorList>
            <person name="Jang H."/>
        </authorList>
    </citation>
    <scope>NUCLEOTIDE SEQUENCE [LARGE SCALE GENOMIC DNA]</scope>
</reference>
<dbReference type="EMBL" id="JBFOLJ010000005">
    <property type="protein sequence ID" value="KAL2537502.1"/>
    <property type="molecule type" value="Genomic_DNA"/>
</dbReference>
<proteinExistence type="predicted"/>
<name>A0ABD1VJV6_9LAMI</name>
<gene>
    <name evidence="1" type="ORF">Fot_18893</name>
</gene>
<sequence>MIRGFSSGESRDGIERALQVSNSPMGNAHEREDELTLSILRGGNSLILVGAFEEDWLSRSTLKRGLATAQEKALAETDVDFKGRILNELNWWNNQHKTCFQRQGGSSNPGGNLRLDFIRYGAITLRTAPCTQKYTVR</sequence>
<organism evidence="1 2">
    <name type="scientific">Forsythia ovata</name>
    <dbReference type="NCBI Taxonomy" id="205694"/>
    <lineage>
        <taxon>Eukaryota</taxon>
        <taxon>Viridiplantae</taxon>
        <taxon>Streptophyta</taxon>
        <taxon>Embryophyta</taxon>
        <taxon>Tracheophyta</taxon>
        <taxon>Spermatophyta</taxon>
        <taxon>Magnoliopsida</taxon>
        <taxon>eudicotyledons</taxon>
        <taxon>Gunneridae</taxon>
        <taxon>Pentapetalae</taxon>
        <taxon>asterids</taxon>
        <taxon>lamiids</taxon>
        <taxon>Lamiales</taxon>
        <taxon>Oleaceae</taxon>
        <taxon>Forsythieae</taxon>
        <taxon>Forsythia</taxon>
    </lineage>
</organism>
<dbReference type="Proteomes" id="UP001604277">
    <property type="component" value="Unassembled WGS sequence"/>
</dbReference>
<keyword evidence="2" id="KW-1185">Reference proteome</keyword>
<evidence type="ECO:0000313" key="2">
    <source>
        <dbReference type="Proteomes" id="UP001604277"/>
    </source>
</evidence>